<dbReference type="InterPro" id="IPR051640">
    <property type="entry name" value="GRB10-interact_GYF"/>
</dbReference>
<feature type="compositionally biased region" description="Polar residues" evidence="1">
    <location>
        <begin position="233"/>
        <end position="242"/>
    </location>
</feature>
<dbReference type="Pfam" id="PF02213">
    <property type="entry name" value="GYF"/>
    <property type="match status" value="1"/>
</dbReference>
<feature type="compositionally biased region" description="Polar residues" evidence="1">
    <location>
        <begin position="1226"/>
        <end position="1240"/>
    </location>
</feature>
<feature type="region of interest" description="Disordered" evidence="1">
    <location>
        <begin position="732"/>
        <end position="837"/>
    </location>
</feature>
<feature type="compositionally biased region" description="Polar residues" evidence="1">
    <location>
        <begin position="1"/>
        <end position="19"/>
    </location>
</feature>
<feature type="region of interest" description="Disordered" evidence="1">
    <location>
        <begin position="1347"/>
        <end position="1409"/>
    </location>
</feature>
<dbReference type="InterPro" id="IPR035445">
    <property type="entry name" value="GYF-like_dom_sf"/>
</dbReference>
<dbReference type="CDD" id="cd00072">
    <property type="entry name" value="GYF"/>
    <property type="match status" value="1"/>
</dbReference>
<dbReference type="SMART" id="SM00444">
    <property type="entry name" value="GYF"/>
    <property type="match status" value="1"/>
</dbReference>
<dbReference type="Gene3D" id="3.30.1490.40">
    <property type="match status" value="1"/>
</dbReference>
<reference evidence="3 4" key="1">
    <citation type="journal article" date="2013" name="Fungal Biol.">
        <title>Analysis of microsatellite markers in the genome of the plant pathogen Ceratocystis fimbriata.</title>
        <authorList>
            <person name="Simpson M.C."/>
            <person name="Wilken P.M."/>
            <person name="Coetzee M.P."/>
            <person name="Wingfield M.J."/>
            <person name="Wingfield B.D."/>
        </authorList>
    </citation>
    <scope>NUCLEOTIDE SEQUENCE [LARGE SCALE GENOMIC DNA]</scope>
    <source>
        <strain evidence="3 4">CBS 114723</strain>
    </source>
</reference>
<feature type="region of interest" description="Disordered" evidence="1">
    <location>
        <begin position="1501"/>
        <end position="1531"/>
    </location>
</feature>
<comment type="caution">
    <text evidence="3">The sequence shown here is derived from an EMBL/GenBank/DDBJ whole genome shotgun (WGS) entry which is preliminary data.</text>
</comment>
<dbReference type="PANTHER" id="PTHR14445">
    <property type="entry name" value="GRB10 INTERACTING GYF PROTEIN"/>
    <property type="match status" value="1"/>
</dbReference>
<sequence>MPNLTSSFASAAAGQNQNARDSRGIPGDRGSSSDWNRRDGRSFNGTRTFRRSTTTTPSGQSISSNASAQSPNPNPISSSSTFPVSGSGIDQSSNLQTITTNPPGVPYSMANFEQNSTIPARYGKNQILEIFCDSNPQLSFSTDVASSLYMDGWAPGQAAATTTAQPSAQSNGSAVASSGVRQWGKPSDNSANQEPDMCWMPSQPDFKPLGLQDFTAEEKEAFTNDVNSPLKLMTSNANNGPNANKDGHSHAQGTGANGRKNVTHSNSNQPSNTFGLNLGHSSGLTSPTSNSNSSRPSVRRRESGDQYGSLNSPQTSRFPRDDNTSWIGNRNKMSELRESSTLESDDNSENPPVPQSARDPPKGGFFGTVGGSSKLPAAASGGGPFMIGVTTSSSTAGWPSTASGQNTPSMGSFGNFALPGAPLVGPIGGAKSSVAAAGARESRLAHLIPGKDSEPSVSFNTQSKTATAAVDGNLEQGRSWRRPRTDTDPFSDPGRMGTSLLSGSQGDSPPMPSRSANMPFETPTKSGGGVGTGVGDMGMSSLSLGQGGHDNDGQDQFSPSATNPYRSPAGGDRDRAEEQEHLQHRQDEAHSSGNIGMDRQIGGIIGSTGVDQNSSGYGGPRPFGGNPIFDGSDRSQTSSAGPKTYTGLGAIGGWPGSATVPNVGTPDRERGGGFGSAFGSSIFPSIGGDIPTSGFGGSVFGPPSNGPGAIGAPSIGRRSKLEALFPISMQTQMQPPDHEESDMRQGNLGPIGRGGFPTIGRDTDSPMRTSNRGFDELFPPPGPPGSAHPLYGGHDISAPGTGPAAGTQATTQSTTFNGLPSTGAERQGTASTGPSRQMVMPDRMRWVYLDPQGQVQGPFTGLEMNDWYKANFFSPDLSVKRVEDPEFEPLGSLIRRIGNSREPFLVPQIGIPHGPPTQSSHFGQTPTGGVVPPLSSVIPAYGRTLTAEEQNNLERRKQEEQFVAAQQRDFLMRQQAMAPKFPYGTAVGVPGLQHHSSTHSLHSQPGFGTMGPLGAGVHQPIAAGFPQFFDGHLGPGMPQGMSGPREGEIPGMSELDRQVSAFGGHPGASGGVNHGTAPGELGGLFNSQGASNSAAELDGSGLRDSLPATNNLVQDEEGFKDRIQEFERLRQDVNSDLDQQHIIEEEQHQHQQLHHEDSNREEYEPVSDAHRSPNVAAEAEPETEAEVMAKAEVEDVDVVGAAAEFKEETETKNSVAPSAPSASPFDDQNSSYNKALTSDVSIAGESEAKNEKSAEYDSQQEEYAHFVESSQTGPQGSDLPMPFPPPPGAASPALSSPTPMQPPPLAPWAREANESRKGPSLKEIQEAEAAKAAKADQAAAAARRAALEQEVADTRERERAMASMQTGLPTTSTWGQASASPAATVSSPWVRPATRSGSSISTPVQKQKTLAEIQREEELRKAKAAKESALMTSVAGSTGSATASTGKRYADLASKGAPSSATSSSILSGSGGAALSSTSISNPAAATTVIGGWATVGAGGRVKTPAAPTTAGPSRAIGTATPKPTTAKPTTILAKSGTTTAKSDAVAAQDEFNKWLMRELRGLSDGIDASTFAATLMLLPLDSTLISDAVYASSATIDGRHFAEEFIRRKKLADKGIVEKNGTSNSGATGWSEVAKKNSTVREQSVESSMSGAGFKVVPGRKKTGKK</sequence>
<feature type="domain" description="GYF" evidence="2">
    <location>
        <begin position="843"/>
        <end position="891"/>
    </location>
</feature>
<feature type="compositionally biased region" description="Polar residues" evidence="1">
    <location>
        <begin position="455"/>
        <end position="466"/>
    </location>
</feature>
<feature type="compositionally biased region" description="Low complexity" evidence="1">
    <location>
        <begin position="281"/>
        <end position="296"/>
    </location>
</feature>
<feature type="compositionally biased region" description="Polar residues" evidence="1">
    <location>
        <begin position="306"/>
        <end position="317"/>
    </location>
</feature>
<feature type="region of interest" description="Disordered" evidence="1">
    <location>
        <begin position="1071"/>
        <end position="1116"/>
    </location>
</feature>
<dbReference type="STRING" id="1035309.A0A2C5XFA2"/>
<feature type="compositionally biased region" description="Gly residues" evidence="1">
    <location>
        <begin position="526"/>
        <end position="536"/>
    </location>
</feature>
<feature type="compositionally biased region" description="Polar residues" evidence="1">
    <location>
        <begin position="1363"/>
        <end position="1376"/>
    </location>
</feature>
<feature type="compositionally biased region" description="Polar residues" evidence="1">
    <location>
        <begin position="171"/>
        <end position="180"/>
    </location>
</feature>
<feature type="region of interest" description="Disordered" evidence="1">
    <location>
        <begin position="1148"/>
        <end position="1182"/>
    </location>
</feature>
<dbReference type="SUPFAM" id="SSF55277">
    <property type="entry name" value="GYF domain"/>
    <property type="match status" value="1"/>
</dbReference>
<feature type="compositionally biased region" description="Polar residues" evidence="1">
    <location>
        <begin position="88"/>
        <end position="102"/>
    </location>
</feature>
<evidence type="ECO:0000313" key="4">
    <source>
        <dbReference type="Proteomes" id="UP000222788"/>
    </source>
</evidence>
<dbReference type="Proteomes" id="UP000222788">
    <property type="component" value="Unassembled WGS sequence"/>
</dbReference>
<gene>
    <name evidence="3" type="primary">mpd2</name>
    <name evidence="3" type="ORF">CFIMG_001415RA</name>
</gene>
<feature type="region of interest" description="Disordered" evidence="1">
    <location>
        <begin position="694"/>
        <end position="714"/>
    </location>
</feature>
<dbReference type="InterPro" id="IPR003169">
    <property type="entry name" value="GYF"/>
</dbReference>
<accession>A0A2C5XFA2</accession>
<feature type="region of interest" description="Disordered" evidence="1">
    <location>
        <begin position="1200"/>
        <end position="1322"/>
    </location>
</feature>
<organism evidence="3 4">
    <name type="scientific">Ceratocystis fimbriata CBS 114723</name>
    <dbReference type="NCBI Taxonomy" id="1035309"/>
    <lineage>
        <taxon>Eukaryota</taxon>
        <taxon>Fungi</taxon>
        <taxon>Dikarya</taxon>
        <taxon>Ascomycota</taxon>
        <taxon>Pezizomycotina</taxon>
        <taxon>Sordariomycetes</taxon>
        <taxon>Hypocreomycetidae</taxon>
        <taxon>Microascales</taxon>
        <taxon>Ceratocystidaceae</taxon>
        <taxon>Ceratocystis</taxon>
    </lineage>
</organism>
<dbReference type="EMBL" id="APWK03000010">
    <property type="protein sequence ID" value="PHH55545.1"/>
    <property type="molecule type" value="Genomic_DNA"/>
</dbReference>
<name>A0A2C5XFA2_9PEZI</name>
<feature type="region of interest" description="Disordered" evidence="1">
    <location>
        <begin position="1424"/>
        <end position="1444"/>
    </location>
</feature>
<feature type="compositionally biased region" description="Polar residues" evidence="1">
    <location>
        <begin position="1085"/>
        <end position="1094"/>
    </location>
</feature>
<evidence type="ECO:0000256" key="1">
    <source>
        <dbReference type="SAM" id="MobiDB-lite"/>
    </source>
</evidence>
<feature type="region of interest" description="Disordered" evidence="1">
    <location>
        <begin position="1619"/>
        <end position="1667"/>
    </location>
</feature>
<feature type="region of interest" description="Disordered" evidence="1">
    <location>
        <begin position="160"/>
        <end position="205"/>
    </location>
</feature>
<feature type="compositionally biased region" description="Low complexity" evidence="1">
    <location>
        <begin position="1427"/>
        <end position="1444"/>
    </location>
</feature>
<reference evidence="3 4" key="2">
    <citation type="journal article" date="2013" name="IMA Fungus">
        <title>IMA Genome-F 1: Ceratocystis fimbriata: Draft nuclear genome sequence for the plant pathogen, Ceratocystis fimbriata.</title>
        <authorList>
            <person name="Wilken P.M."/>
            <person name="Steenkamp E.T."/>
            <person name="Wingfield M.J."/>
            <person name="de Beer Z.W."/>
            <person name="Wingfield B.D."/>
        </authorList>
    </citation>
    <scope>NUCLEOTIDE SEQUENCE [LARGE SCALE GENOMIC DNA]</scope>
    <source>
        <strain evidence="3 4">CBS 114723</strain>
    </source>
</reference>
<feature type="region of interest" description="Disordered" evidence="1">
    <location>
        <begin position="225"/>
        <end position="370"/>
    </location>
</feature>
<feature type="compositionally biased region" description="Basic and acidic residues" evidence="1">
    <location>
        <begin position="1246"/>
        <end position="1255"/>
    </location>
</feature>
<feature type="compositionally biased region" description="Low complexity" evidence="1">
    <location>
        <begin position="797"/>
        <end position="815"/>
    </location>
</feature>
<feature type="compositionally biased region" description="Basic and acidic residues" evidence="1">
    <location>
        <begin position="571"/>
        <end position="590"/>
    </location>
</feature>
<feature type="compositionally biased region" description="Basic and acidic residues" evidence="1">
    <location>
        <begin position="1148"/>
        <end position="1171"/>
    </location>
</feature>
<feature type="region of interest" description="Disordered" evidence="1">
    <location>
        <begin position="449"/>
        <end position="652"/>
    </location>
</feature>
<proteinExistence type="predicted"/>
<feature type="compositionally biased region" description="Polar residues" evidence="1">
    <location>
        <begin position="1637"/>
        <end position="1651"/>
    </location>
</feature>
<keyword evidence="4" id="KW-1185">Reference proteome</keyword>
<feature type="region of interest" description="Disordered" evidence="1">
    <location>
        <begin position="1"/>
        <end position="110"/>
    </location>
</feature>
<protein>
    <submittedName>
        <fullName evidence="3">GYF domain-containing protein mpd2</fullName>
    </submittedName>
</protein>
<evidence type="ECO:0000313" key="3">
    <source>
        <dbReference type="EMBL" id="PHH55545.1"/>
    </source>
</evidence>
<dbReference type="PANTHER" id="PTHR14445:SF36">
    <property type="entry name" value="FI03272P-RELATED"/>
    <property type="match status" value="1"/>
</dbReference>
<feature type="compositionally biased region" description="Low complexity" evidence="1">
    <location>
        <begin position="1377"/>
        <end position="1388"/>
    </location>
</feature>
<feature type="compositionally biased region" description="Polar residues" evidence="1">
    <location>
        <begin position="263"/>
        <end position="275"/>
    </location>
</feature>
<dbReference type="GO" id="GO:0005829">
    <property type="term" value="C:cytosol"/>
    <property type="evidence" value="ECO:0007669"/>
    <property type="project" value="TreeGrafter"/>
</dbReference>
<feature type="compositionally biased region" description="Low complexity" evidence="1">
    <location>
        <begin position="1519"/>
        <end position="1531"/>
    </location>
</feature>
<dbReference type="PROSITE" id="PS50829">
    <property type="entry name" value="GYF"/>
    <property type="match status" value="1"/>
</dbReference>
<evidence type="ECO:0000259" key="2">
    <source>
        <dbReference type="PROSITE" id="PS50829"/>
    </source>
</evidence>
<feature type="compositionally biased region" description="Low complexity" evidence="1">
    <location>
        <begin position="160"/>
        <end position="170"/>
    </location>
</feature>
<feature type="compositionally biased region" description="Low complexity" evidence="1">
    <location>
        <begin position="42"/>
        <end position="87"/>
    </location>
</feature>
<feature type="compositionally biased region" description="Polar residues" evidence="1">
    <location>
        <begin position="1395"/>
        <end position="1408"/>
    </location>
</feature>
<dbReference type="OrthoDB" id="48509at2759"/>